<accession>D9XND3</accession>
<evidence type="ECO:0000313" key="3">
    <source>
        <dbReference type="EMBL" id="EFL38086.1"/>
    </source>
</evidence>
<evidence type="ECO:0000259" key="2">
    <source>
        <dbReference type="Pfam" id="PF09856"/>
    </source>
</evidence>
<dbReference type="InterPro" id="IPR018653">
    <property type="entry name" value="ScfR_C"/>
</dbReference>
<dbReference type="Pfam" id="PF09856">
    <property type="entry name" value="ScfRs"/>
    <property type="match status" value="1"/>
</dbReference>
<evidence type="ECO:0000313" key="4">
    <source>
        <dbReference type="Proteomes" id="UP000002968"/>
    </source>
</evidence>
<feature type="domain" description="IrrE N-terminal-like" evidence="1">
    <location>
        <begin position="1"/>
        <end position="81"/>
    </location>
</feature>
<evidence type="ECO:0000259" key="1">
    <source>
        <dbReference type="Pfam" id="PF06114"/>
    </source>
</evidence>
<organism evidence="3 4">
    <name type="scientific">Streptomyces griseoflavus Tu4000</name>
    <dbReference type="NCBI Taxonomy" id="467200"/>
    <lineage>
        <taxon>Bacteria</taxon>
        <taxon>Bacillati</taxon>
        <taxon>Actinomycetota</taxon>
        <taxon>Actinomycetes</taxon>
        <taxon>Kitasatosporales</taxon>
        <taxon>Streptomycetaceae</taxon>
        <taxon>Streptomyces</taxon>
    </lineage>
</organism>
<name>D9XND3_9ACTN</name>
<dbReference type="AlphaFoldDB" id="D9XND3"/>
<dbReference type="STRING" id="467200.SSRG_00890"/>
<dbReference type="eggNOG" id="COG3800">
    <property type="taxonomic scope" value="Bacteria"/>
</dbReference>
<dbReference type="EMBL" id="GG657758">
    <property type="protein sequence ID" value="EFL38086.1"/>
    <property type="molecule type" value="Genomic_DNA"/>
</dbReference>
<keyword evidence="3" id="KW-0238">DNA-binding</keyword>
<reference evidence="3" key="1">
    <citation type="submission" date="2009-02" db="EMBL/GenBank/DDBJ databases">
        <title>Annotation of Streptomyces griseoflavus strain Tu4000.</title>
        <authorList>
            <consortium name="The Broad Institute Genome Sequencing Platform"/>
            <consortium name="Broad Institute Microbial Sequencing Center"/>
            <person name="Fischbach M."/>
            <person name="Godfrey P."/>
            <person name="Ward D."/>
            <person name="Young S."/>
            <person name="Zeng Q."/>
            <person name="Koehrsen M."/>
            <person name="Alvarado L."/>
            <person name="Berlin A.M."/>
            <person name="Bochicchio J."/>
            <person name="Borenstein D."/>
            <person name="Chapman S.B."/>
            <person name="Chen Z."/>
            <person name="Engels R."/>
            <person name="Freedman E."/>
            <person name="Gellesch M."/>
            <person name="Goldberg J."/>
            <person name="Griggs A."/>
            <person name="Gujja S."/>
            <person name="Heilman E.R."/>
            <person name="Heiman D.I."/>
            <person name="Hepburn T.A."/>
            <person name="Howarth C."/>
            <person name="Jen D."/>
            <person name="Larson L."/>
            <person name="Lewis B."/>
            <person name="Mehta T."/>
            <person name="Park D."/>
            <person name="Pearson M."/>
            <person name="Richards J."/>
            <person name="Roberts A."/>
            <person name="Saif S."/>
            <person name="Shea T.D."/>
            <person name="Shenoy N."/>
            <person name="Sisk P."/>
            <person name="Stolte C."/>
            <person name="Sykes S.N."/>
            <person name="Thomson T."/>
            <person name="Walk T."/>
            <person name="White J."/>
            <person name="Yandava C."/>
            <person name="Straight P."/>
            <person name="Clardy J."/>
            <person name="Hung D."/>
            <person name="Kolter R."/>
            <person name="Mekalanos J."/>
            <person name="Walker S."/>
            <person name="Walsh C.T."/>
            <person name="Wieland-Brown L.C."/>
            <person name="Haas B."/>
            <person name="Nusbaum C."/>
            <person name="Birren B."/>
        </authorList>
    </citation>
    <scope>NUCLEOTIDE SEQUENCE [LARGE SCALE GENOMIC DNA]</scope>
    <source>
        <strain evidence="3">Tu4000</strain>
    </source>
</reference>
<gene>
    <name evidence="3" type="ORF">SSRG_00890</name>
</gene>
<protein>
    <submittedName>
        <fullName evidence="3">DNA-binding protein</fullName>
    </submittedName>
</protein>
<keyword evidence="4" id="KW-1185">Reference proteome</keyword>
<dbReference type="Pfam" id="PF06114">
    <property type="entry name" value="Peptidase_M78"/>
    <property type="match status" value="1"/>
</dbReference>
<dbReference type="Proteomes" id="UP000002968">
    <property type="component" value="Unassembled WGS sequence"/>
</dbReference>
<sequence>MATQHALLECADELDRPAAEDFPADSPAHILARIGIANYFAAALILPYTAFHAAAEEACYDIERITDRYGLGYEIVCRRLSTLQGPGLRGVPFSFVRVDRAGNMSKRQSATGFHFSRACGTCPLWNVYEAFPAPGRIHVQVAEMPDEQRFLWTARAITRHRGGWG</sequence>
<proteinExistence type="predicted"/>
<dbReference type="InterPro" id="IPR010359">
    <property type="entry name" value="IrrE_HExxH"/>
</dbReference>
<dbReference type="GO" id="GO:0003677">
    <property type="term" value="F:DNA binding"/>
    <property type="evidence" value="ECO:0007669"/>
    <property type="project" value="UniProtKB-KW"/>
</dbReference>
<dbReference type="HOGENOM" id="CLU_1609848_0_0_11"/>
<feature type="domain" description="Short-chain fatty acyl coenzyme A regulators C-terminal" evidence="2">
    <location>
        <begin position="82"/>
        <end position="164"/>
    </location>
</feature>